<dbReference type="Pfam" id="PF12804">
    <property type="entry name" value="NTP_transf_3"/>
    <property type="match status" value="1"/>
</dbReference>
<keyword evidence="5" id="KW-0460">Magnesium</keyword>
<gene>
    <name evidence="9" type="ORF">V6256_04655</name>
</gene>
<dbReference type="EC" id="2.7.7.77" evidence="9"/>
<comment type="caution">
    <text evidence="9">The sequence shown here is derived from an EMBL/GenBank/DDBJ whole genome shotgun (WGS) entry which is preliminary data.</text>
</comment>
<dbReference type="PANTHER" id="PTHR19136:SF81">
    <property type="entry name" value="MOLYBDENUM COFACTOR GUANYLYLTRANSFERASE"/>
    <property type="match status" value="1"/>
</dbReference>
<dbReference type="PANTHER" id="PTHR19136">
    <property type="entry name" value="MOLYBDENUM COFACTOR GUANYLYLTRANSFERASE"/>
    <property type="match status" value="1"/>
</dbReference>
<dbReference type="InterPro" id="IPR025877">
    <property type="entry name" value="MobA-like_NTP_Trfase"/>
</dbReference>
<evidence type="ECO:0000313" key="10">
    <source>
        <dbReference type="Proteomes" id="UP001369082"/>
    </source>
</evidence>
<keyword evidence="9" id="KW-0548">Nucleotidyltransferase</keyword>
<keyword evidence="10" id="KW-1185">Reference proteome</keyword>
<keyword evidence="7" id="KW-0501">Molybdenum cofactor biosynthesis</keyword>
<reference evidence="9 10" key="1">
    <citation type="submission" date="2024-02" db="EMBL/GenBank/DDBJ databases">
        <title>Bacteria isolated from the canopy kelp, Nereocystis luetkeana.</title>
        <authorList>
            <person name="Pfister C.A."/>
            <person name="Younker I.T."/>
            <person name="Light S.H."/>
        </authorList>
    </citation>
    <scope>NUCLEOTIDE SEQUENCE [LARGE SCALE GENOMIC DNA]</scope>
    <source>
        <strain evidence="9 10">TI.1.05</strain>
    </source>
</reference>
<sequence>MKIAGVVLAGGQSQRMGEDKANLIIDQNSLLTRAVNLLQEAGLSDCYVSGDYPEFNCIQDQHCNLGPIAGIAACASFLNEQYDAMLIIPVDMPLLAVQDCTHLLNCYKATNNAAGLYYQAAIFPILLALTEPLTDYLSNVVNSQHKKSRSLFRLFESLDMQGVPLTTANQYRFKNTNTPTQFQDCLATFNTLQQQAINYDLKKTKKED</sequence>
<keyword evidence="6" id="KW-0342">GTP-binding</keyword>
<evidence type="ECO:0000259" key="8">
    <source>
        <dbReference type="Pfam" id="PF12804"/>
    </source>
</evidence>
<evidence type="ECO:0000256" key="5">
    <source>
        <dbReference type="ARBA" id="ARBA00022842"/>
    </source>
</evidence>
<dbReference type="EMBL" id="JBAKAZ010000011">
    <property type="protein sequence ID" value="MEL0628894.1"/>
    <property type="molecule type" value="Genomic_DNA"/>
</dbReference>
<evidence type="ECO:0000256" key="1">
    <source>
        <dbReference type="ARBA" id="ARBA00022490"/>
    </source>
</evidence>
<keyword evidence="4" id="KW-0547">Nucleotide-binding</keyword>
<dbReference type="InterPro" id="IPR013482">
    <property type="entry name" value="Molybde_CF_guanTrfase"/>
</dbReference>
<evidence type="ECO:0000256" key="3">
    <source>
        <dbReference type="ARBA" id="ARBA00022723"/>
    </source>
</evidence>
<organism evidence="9 10">
    <name type="scientific">Psychromonas aquatilis</name>
    <dbReference type="NCBI Taxonomy" id="2005072"/>
    <lineage>
        <taxon>Bacteria</taxon>
        <taxon>Pseudomonadati</taxon>
        <taxon>Pseudomonadota</taxon>
        <taxon>Gammaproteobacteria</taxon>
        <taxon>Alteromonadales</taxon>
        <taxon>Psychromonadaceae</taxon>
        <taxon>Psychromonas</taxon>
    </lineage>
</organism>
<dbReference type="Gene3D" id="3.90.550.10">
    <property type="entry name" value="Spore Coat Polysaccharide Biosynthesis Protein SpsA, Chain A"/>
    <property type="match status" value="1"/>
</dbReference>
<name>A0ABU9GNK4_9GAMM</name>
<evidence type="ECO:0000256" key="7">
    <source>
        <dbReference type="ARBA" id="ARBA00023150"/>
    </source>
</evidence>
<keyword evidence="1" id="KW-0963">Cytoplasm</keyword>
<accession>A0ABU9GNK4</accession>
<dbReference type="CDD" id="cd02503">
    <property type="entry name" value="MobA"/>
    <property type="match status" value="1"/>
</dbReference>
<evidence type="ECO:0000256" key="4">
    <source>
        <dbReference type="ARBA" id="ARBA00022741"/>
    </source>
</evidence>
<evidence type="ECO:0000313" key="9">
    <source>
        <dbReference type="EMBL" id="MEL0628894.1"/>
    </source>
</evidence>
<evidence type="ECO:0000256" key="6">
    <source>
        <dbReference type="ARBA" id="ARBA00023134"/>
    </source>
</evidence>
<dbReference type="GO" id="GO:0061603">
    <property type="term" value="F:molybdenum cofactor guanylyltransferase activity"/>
    <property type="evidence" value="ECO:0007669"/>
    <property type="project" value="UniProtKB-EC"/>
</dbReference>
<dbReference type="SUPFAM" id="SSF53448">
    <property type="entry name" value="Nucleotide-diphospho-sugar transferases"/>
    <property type="match status" value="1"/>
</dbReference>
<proteinExistence type="predicted"/>
<feature type="domain" description="MobA-like NTP transferase" evidence="8">
    <location>
        <begin position="5"/>
        <end position="152"/>
    </location>
</feature>
<dbReference type="Proteomes" id="UP001369082">
    <property type="component" value="Unassembled WGS sequence"/>
</dbReference>
<protein>
    <submittedName>
        <fullName evidence="9">Molybdenum cofactor guanylyltransferase</fullName>
        <ecNumber evidence="9">2.7.7.77</ecNumber>
    </submittedName>
</protein>
<dbReference type="RefSeq" id="WP_341596909.1">
    <property type="nucleotide sequence ID" value="NZ_JBAKAZ010000011.1"/>
</dbReference>
<keyword evidence="3" id="KW-0479">Metal-binding</keyword>
<keyword evidence="2 9" id="KW-0808">Transferase</keyword>
<dbReference type="InterPro" id="IPR029044">
    <property type="entry name" value="Nucleotide-diphossugar_trans"/>
</dbReference>
<evidence type="ECO:0000256" key="2">
    <source>
        <dbReference type="ARBA" id="ARBA00022679"/>
    </source>
</evidence>